<feature type="region of interest" description="Disordered" evidence="13">
    <location>
        <begin position="372"/>
        <end position="407"/>
    </location>
</feature>
<dbReference type="PANTHER" id="PTHR23037:SF28">
    <property type="entry name" value="ERYTHROPOIETIN RECEPTOR"/>
    <property type="match status" value="1"/>
</dbReference>
<keyword evidence="10" id="KW-0675">Receptor</keyword>
<dbReference type="Proteomes" id="UP000261540">
    <property type="component" value="Unplaced"/>
</dbReference>
<dbReference type="InterPro" id="IPR003961">
    <property type="entry name" value="FN3_dom"/>
</dbReference>
<dbReference type="PROSITE" id="PS50853">
    <property type="entry name" value="FN3"/>
    <property type="match status" value="1"/>
</dbReference>
<keyword evidence="5 14" id="KW-0812">Transmembrane</keyword>
<dbReference type="GeneTree" id="ENSGT00940000160315"/>
<feature type="disulfide bond" evidence="12">
    <location>
        <begin position="68"/>
        <end position="84"/>
    </location>
</feature>
<dbReference type="STRING" id="1676925.ENSPKIP00000026701"/>
<comment type="subcellular location">
    <subcellularLocation>
        <location evidence="1">Cell membrane</location>
        <topology evidence="1">Single-pass type I membrane protein</topology>
    </subcellularLocation>
</comment>
<keyword evidence="6 15" id="KW-0732">Signal</keyword>
<evidence type="ECO:0000256" key="9">
    <source>
        <dbReference type="ARBA" id="ARBA00023157"/>
    </source>
</evidence>
<evidence type="ECO:0000256" key="4">
    <source>
        <dbReference type="ARBA" id="ARBA00022475"/>
    </source>
</evidence>
<dbReference type="Ensembl" id="ENSPKIT00000007460.1">
    <property type="protein sequence ID" value="ENSPKIP00000026701.1"/>
    <property type="gene ID" value="ENSPKIG00000009064.1"/>
</dbReference>
<keyword evidence="11" id="KW-0325">Glycoprotein</keyword>
<evidence type="ECO:0000256" key="15">
    <source>
        <dbReference type="SAM" id="SignalP"/>
    </source>
</evidence>
<reference evidence="17" key="1">
    <citation type="submission" date="2025-08" db="UniProtKB">
        <authorList>
            <consortium name="Ensembl"/>
        </authorList>
    </citation>
    <scope>IDENTIFICATION</scope>
</reference>
<evidence type="ECO:0000256" key="8">
    <source>
        <dbReference type="ARBA" id="ARBA00023136"/>
    </source>
</evidence>
<dbReference type="PIRSF" id="PIRSF001959">
    <property type="entry name" value="EPO_receptor"/>
    <property type="match status" value="1"/>
</dbReference>
<evidence type="ECO:0000313" key="18">
    <source>
        <dbReference type="Proteomes" id="UP000261540"/>
    </source>
</evidence>
<dbReference type="Pfam" id="PF00041">
    <property type="entry name" value="fn3"/>
    <property type="match status" value="1"/>
</dbReference>
<evidence type="ECO:0000259" key="16">
    <source>
        <dbReference type="PROSITE" id="PS50853"/>
    </source>
</evidence>
<dbReference type="GO" id="GO:0004896">
    <property type="term" value="F:cytokine receptor activity"/>
    <property type="evidence" value="ECO:0007669"/>
    <property type="project" value="TreeGrafter"/>
</dbReference>
<evidence type="ECO:0000256" key="5">
    <source>
        <dbReference type="ARBA" id="ARBA00022692"/>
    </source>
</evidence>
<keyword evidence="8 14" id="KW-0472">Membrane</keyword>
<proteinExistence type="inferred from homology"/>
<dbReference type="InterPro" id="IPR015152">
    <property type="entry name" value="Growth/epo_recpt_lig-bind"/>
</dbReference>
<evidence type="ECO:0000256" key="2">
    <source>
        <dbReference type="ARBA" id="ARBA00007885"/>
    </source>
</evidence>
<evidence type="ECO:0000256" key="6">
    <source>
        <dbReference type="ARBA" id="ARBA00022729"/>
    </source>
</evidence>
<dbReference type="SUPFAM" id="SSF49265">
    <property type="entry name" value="Fibronectin type III"/>
    <property type="match status" value="2"/>
</dbReference>
<feature type="domain" description="Fibronectin type-III" evidence="16">
    <location>
        <begin position="121"/>
        <end position="219"/>
    </location>
</feature>
<dbReference type="SMART" id="SM00060">
    <property type="entry name" value="FN3"/>
    <property type="match status" value="1"/>
</dbReference>
<keyword evidence="18" id="KW-1185">Reference proteome</keyword>
<evidence type="ECO:0000256" key="7">
    <source>
        <dbReference type="ARBA" id="ARBA00022989"/>
    </source>
</evidence>
<name>A0A3B3S9L1_9TELE</name>
<evidence type="ECO:0000256" key="10">
    <source>
        <dbReference type="ARBA" id="ARBA00023170"/>
    </source>
</evidence>
<dbReference type="InterPro" id="IPR036116">
    <property type="entry name" value="FN3_sf"/>
</dbReference>
<dbReference type="AlphaFoldDB" id="A0A3B3S9L1"/>
<dbReference type="GO" id="GO:0009897">
    <property type="term" value="C:external side of plasma membrane"/>
    <property type="evidence" value="ECO:0007669"/>
    <property type="project" value="TreeGrafter"/>
</dbReference>
<accession>A0A3B3S9L1</accession>
<dbReference type="Pfam" id="PF09067">
    <property type="entry name" value="EpoR_lig-bind"/>
    <property type="match status" value="1"/>
</dbReference>
<keyword evidence="7 14" id="KW-1133">Transmembrane helix</keyword>
<dbReference type="PANTHER" id="PTHR23037">
    <property type="entry name" value="CYTOKINE RECEPTOR"/>
    <property type="match status" value="1"/>
</dbReference>
<dbReference type="Gene3D" id="2.60.40.10">
    <property type="entry name" value="Immunoglobulins"/>
    <property type="match status" value="2"/>
</dbReference>
<keyword evidence="4" id="KW-1003">Cell membrane</keyword>
<feature type="transmembrane region" description="Helical" evidence="14">
    <location>
        <begin position="223"/>
        <end position="245"/>
    </location>
</feature>
<evidence type="ECO:0000256" key="13">
    <source>
        <dbReference type="SAM" id="MobiDB-lite"/>
    </source>
</evidence>
<evidence type="ECO:0000256" key="12">
    <source>
        <dbReference type="PIRSR" id="PIRSR001959-2"/>
    </source>
</evidence>
<evidence type="ECO:0000313" key="17">
    <source>
        <dbReference type="Ensembl" id="ENSPKIP00000026701.1"/>
    </source>
</evidence>
<evidence type="ECO:0000256" key="14">
    <source>
        <dbReference type="SAM" id="Phobius"/>
    </source>
</evidence>
<dbReference type="InterPro" id="IPR009167">
    <property type="entry name" value="Erythropoietin_rcpt"/>
</dbReference>
<feature type="signal peptide" evidence="15">
    <location>
        <begin position="1"/>
        <end position="21"/>
    </location>
</feature>
<reference evidence="17" key="2">
    <citation type="submission" date="2025-09" db="UniProtKB">
        <authorList>
            <consortium name="Ensembl"/>
        </authorList>
    </citation>
    <scope>IDENTIFICATION</scope>
</reference>
<feature type="compositionally biased region" description="Polar residues" evidence="13">
    <location>
        <begin position="385"/>
        <end position="397"/>
    </location>
</feature>
<sequence>RCMSCCPPAPVSFFTAHLLLAVEPENPKCFAEGMQDLTCFWEEENGGTKEHYRFTYTYQYTNENSSECNVSELPAGGNKTWYICRPPKVQHFVPLDIRVFREGRLIHNRSLLIDHVFLLDPPANMTVTRTGQQGQLRVSWQPVRLAYMDNSMTYQISHSASGSRVGKINTVRAGRDLLLQGLQPDTSYDVRVRVKPSGLSYSGYWSVWAPAVSMETPPADLDLLLLVLCLTISLVIILLSLILLLSHRRFLLKKLWPEIPSPANKFQGLFTVYGGDFQEWMGFNTSDVRWRSAALFMGENPSVLEVLCEARFRPPAGICSVSSGASDLLTEVDLEEDEMAGKASPRSMEVCMGRPHHLWPFEQLQLAQKQHPLHTGHPPLEPNDTYVSLNQNSQPEGQESGPLDDVSDESCPLRVLFTDSGTPVSCSEFGSLKQSSGRVSSQLSLDYPHWPVKGGGYVCMTGTDSGISVDYSPMGTGTSMTANMGRISANKYDFLPSRCPYSGQPVQSSC</sequence>
<evidence type="ECO:0000256" key="11">
    <source>
        <dbReference type="ARBA" id="ARBA00023180"/>
    </source>
</evidence>
<comment type="similarity">
    <text evidence="2">Belongs to the type I cytokine receptor family. Type 1 subfamily.</text>
</comment>
<organism evidence="17 18">
    <name type="scientific">Paramormyrops kingsleyae</name>
    <dbReference type="NCBI Taxonomy" id="1676925"/>
    <lineage>
        <taxon>Eukaryota</taxon>
        <taxon>Metazoa</taxon>
        <taxon>Chordata</taxon>
        <taxon>Craniata</taxon>
        <taxon>Vertebrata</taxon>
        <taxon>Euteleostomi</taxon>
        <taxon>Actinopterygii</taxon>
        <taxon>Neopterygii</taxon>
        <taxon>Teleostei</taxon>
        <taxon>Osteoglossocephala</taxon>
        <taxon>Osteoglossomorpha</taxon>
        <taxon>Osteoglossiformes</taxon>
        <taxon>Mormyridae</taxon>
        <taxon>Paramormyrops</taxon>
    </lineage>
</organism>
<dbReference type="InterPro" id="IPR013783">
    <property type="entry name" value="Ig-like_fold"/>
</dbReference>
<evidence type="ECO:0000256" key="1">
    <source>
        <dbReference type="ARBA" id="ARBA00004251"/>
    </source>
</evidence>
<dbReference type="CDD" id="cd00063">
    <property type="entry name" value="FN3"/>
    <property type="match status" value="1"/>
</dbReference>
<feature type="disulfide bond" evidence="12">
    <location>
        <begin position="29"/>
        <end position="39"/>
    </location>
</feature>
<feature type="chain" id="PRO_5017322822" description="Erythropoietin receptor" evidence="15">
    <location>
        <begin position="22"/>
        <end position="510"/>
    </location>
</feature>
<evidence type="ECO:0000256" key="3">
    <source>
        <dbReference type="ARBA" id="ARBA00018355"/>
    </source>
</evidence>
<keyword evidence="9 12" id="KW-1015">Disulfide bond</keyword>
<protein>
    <recommendedName>
        <fullName evidence="3">Erythropoietin receptor</fullName>
    </recommendedName>
</protein>